<evidence type="ECO:0000313" key="2">
    <source>
        <dbReference type="EMBL" id="MCI37500.1"/>
    </source>
</evidence>
<keyword evidence="3" id="KW-1185">Reference proteome</keyword>
<accession>A0A392RP01</accession>
<dbReference type="AlphaFoldDB" id="A0A392RP01"/>
<protein>
    <submittedName>
        <fullName evidence="2">Uncharacterized protein</fullName>
    </submittedName>
</protein>
<dbReference type="Proteomes" id="UP000265520">
    <property type="component" value="Unassembled WGS sequence"/>
</dbReference>
<sequence length="52" mass="5978">MVENENNKGEVEKEVECEIEEKSEIEQEEVVEKKRETKKSVPNGSKDKGKAQ</sequence>
<evidence type="ECO:0000256" key="1">
    <source>
        <dbReference type="SAM" id="MobiDB-lite"/>
    </source>
</evidence>
<name>A0A392RP01_9FABA</name>
<proteinExistence type="predicted"/>
<comment type="caution">
    <text evidence="2">The sequence shown here is derived from an EMBL/GenBank/DDBJ whole genome shotgun (WGS) entry which is preliminary data.</text>
</comment>
<reference evidence="2 3" key="1">
    <citation type="journal article" date="2018" name="Front. Plant Sci.">
        <title>Red Clover (Trifolium pratense) and Zigzag Clover (T. medium) - A Picture of Genomic Similarities and Differences.</title>
        <authorList>
            <person name="Dluhosova J."/>
            <person name="Istvanek J."/>
            <person name="Nedelnik J."/>
            <person name="Repkova J."/>
        </authorList>
    </citation>
    <scope>NUCLEOTIDE SEQUENCE [LARGE SCALE GENOMIC DNA]</scope>
    <source>
        <strain evidence="3">cv. 10/8</strain>
        <tissue evidence="2">Leaf</tissue>
    </source>
</reference>
<dbReference type="EMBL" id="LXQA010245286">
    <property type="protein sequence ID" value="MCI37500.1"/>
    <property type="molecule type" value="Genomic_DNA"/>
</dbReference>
<evidence type="ECO:0000313" key="3">
    <source>
        <dbReference type="Proteomes" id="UP000265520"/>
    </source>
</evidence>
<organism evidence="2 3">
    <name type="scientific">Trifolium medium</name>
    <dbReference type="NCBI Taxonomy" id="97028"/>
    <lineage>
        <taxon>Eukaryota</taxon>
        <taxon>Viridiplantae</taxon>
        <taxon>Streptophyta</taxon>
        <taxon>Embryophyta</taxon>
        <taxon>Tracheophyta</taxon>
        <taxon>Spermatophyta</taxon>
        <taxon>Magnoliopsida</taxon>
        <taxon>eudicotyledons</taxon>
        <taxon>Gunneridae</taxon>
        <taxon>Pentapetalae</taxon>
        <taxon>rosids</taxon>
        <taxon>fabids</taxon>
        <taxon>Fabales</taxon>
        <taxon>Fabaceae</taxon>
        <taxon>Papilionoideae</taxon>
        <taxon>50 kb inversion clade</taxon>
        <taxon>NPAAA clade</taxon>
        <taxon>Hologalegina</taxon>
        <taxon>IRL clade</taxon>
        <taxon>Trifolieae</taxon>
        <taxon>Trifolium</taxon>
    </lineage>
</organism>
<feature type="region of interest" description="Disordered" evidence="1">
    <location>
        <begin position="1"/>
        <end position="52"/>
    </location>
</feature>